<comment type="similarity">
    <text evidence="2">Belongs to the TPX2 family.</text>
</comment>
<feature type="compositionally biased region" description="Low complexity" evidence="6">
    <location>
        <begin position="285"/>
        <end position="295"/>
    </location>
</feature>
<sequence>MLRSSVHGVLSVHSSFPGWLEAFGGISMDIPPGVFRSPEKMGEARAALATRVGLEASLSFSRLETNTLSRENSSCFSPNKYLQEVEKCATPGSVAQKKAYFEAHHKNFNAAWKMEMSNDQEKQVAAFGRIRLACDDSGNSIADGDGAGCLTETDLPEIPYSGEKAIEDEDRSGEICNITDGLKEGTEENKPGRYLEQNDSDGNSLREEEVEEVPMGSPEVPEEPKKDSKTEPCISPMISNGHCKLGLQKKSPKVSFEDRSAARKLPGGSTMTRPTASKSPIGSGSMTSLNRSKSSSSEREQKKTVFPRSLHMSMRLEGSQKTATPSNSVTQMRKSLTMERMGDRDNAKRMLRSFDNTVGHPKSSVEGRSRLHRPAPSVAVDPKASPSAARRASPSAGTRSFGSGCSNEREGKRNEFLQKKLEGKSTKKVEGIRSQLKSRDEKDATIEKQRKNLNFKATPLPSFYQGVGKEKSSMRQEGYSRQEGYKSEIYE</sequence>
<feature type="compositionally biased region" description="Basic and acidic residues" evidence="6">
    <location>
        <begin position="468"/>
        <end position="491"/>
    </location>
</feature>
<feature type="region of interest" description="Disordered" evidence="6">
    <location>
        <begin position="179"/>
        <end position="491"/>
    </location>
</feature>
<keyword evidence="9" id="KW-1185">Reference proteome</keyword>
<feature type="compositionally biased region" description="Basic and acidic residues" evidence="6">
    <location>
        <begin position="407"/>
        <end position="450"/>
    </location>
</feature>
<dbReference type="PANTHER" id="PTHR47286">
    <property type="entry name" value="F3I6.9 PROTEIN"/>
    <property type="match status" value="1"/>
</dbReference>
<feature type="compositionally biased region" description="Basic and acidic residues" evidence="6">
    <location>
        <begin position="336"/>
        <end position="348"/>
    </location>
</feature>
<evidence type="ECO:0000259" key="7">
    <source>
        <dbReference type="Pfam" id="PF06886"/>
    </source>
</evidence>
<dbReference type="PANTHER" id="PTHR47286:SF2">
    <property type="entry name" value="F3I6.9 PROTEIN"/>
    <property type="match status" value="1"/>
</dbReference>
<comment type="subcellular location">
    <subcellularLocation>
        <location evidence="1">Cytoplasm</location>
        <location evidence="1">Cytoskeleton</location>
    </subcellularLocation>
</comment>
<evidence type="ECO:0000256" key="1">
    <source>
        <dbReference type="ARBA" id="ARBA00004245"/>
    </source>
</evidence>
<evidence type="ECO:0000256" key="6">
    <source>
        <dbReference type="SAM" id="MobiDB-lite"/>
    </source>
</evidence>
<feature type="domain" description="TPX2 C-terminal" evidence="7">
    <location>
        <begin position="406"/>
        <end position="471"/>
    </location>
</feature>
<dbReference type="AlphaFoldDB" id="A0AAN7QNJ1"/>
<accession>A0AAN7QNJ1</accession>
<evidence type="ECO:0000256" key="4">
    <source>
        <dbReference type="ARBA" id="ARBA00022701"/>
    </source>
</evidence>
<evidence type="ECO:0000313" key="8">
    <source>
        <dbReference type="EMBL" id="KAK4772441.1"/>
    </source>
</evidence>
<keyword evidence="3" id="KW-0963">Cytoplasm</keyword>
<evidence type="ECO:0000256" key="5">
    <source>
        <dbReference type="ARBA" id="ARBA00023212"/>
    </source>
</evidence>
<reference evidence="8 9" key="1">
    <citation type="journal article" date="2023" name="Hortic Res">
        <title>Pangenome of water caltrop reveals structural variations and asymmetric subgenome divergence after allopolyploidization.</title>
        <authorList>
            <person name="Zhang X."/>
            <person name="Chen Y."/>
            <person name="Wang L."/>
            <person name="Yuan Y."/>
            <person name="Fang M."/>
            <person name="Shi L."/>
            <person name="Lu R."/>
            <person name="Comes H.P."/>
            <person name="Ma Y."/>
            <person name="Chen Y."/>
            <person name="Huang G."/>
            <person name="Zhou Y."/>
            <person name="Zheng Z."/>
            <person name="Qiu Y."/>
        </authorList>
    </citation>
    <scope>NUCLEOTIDE SEQUENCE [LARGE SCALE GENOMIC DNA]</scope>
    <source>
        <strain evidence="8">F231</strain>
    </source>
</reference>
<organism evidence="8 9">
    <name type="scientific">Trapa natans</name>
    <name type="common">Water chestnut</name>
    <dbReference type="NCBI Taxonomy" id="22666"/>
    <lineage>
        <taxon>Eukaryota</taxon>
        <taxon>Viridiplantae</taxon>
        <taxon>Streptophyta</taxon>
        <taxon>Embryophyta</taxon>
        <taxon>Tracheophyta</taxon>
        <taxon>Spermatophyta</taxon>
        <taxon>Magnoliopsida</taxon>
        <taxon>eudicotyledons</taxon>
        <taxon>Gunneridae</taxon>
        <taxon>Pentapetalae</taxon>
        <taxon>rosids</taxon>
        <taxon>malvids</taxon>
        <taxon>Myrtales</taxon>
        <taxon>Lythraceae</taxon>
        <taxon>Trapa</taxon>
    </lineage>
</organism>
<dbReference type="EMBL" id="JAXQNO010000020">
    <property type="protein sequence ID" value="KAK4772441.1"/>
    <property type="molecule type" value="Genomic_DNA"/>
</dbReference>
<dbReference type="Proteomes" id="UP001346149">
    <property type="component" value="Unassembled WGS sequence"/>
</dbReference>
<feature type="compositionally biased region" description="Low complexity" evidence="6">
    <location>
        <begin position="384"/>
        <end position="396"/>
    </location>
</feature>
<name>A0AAN7QNJ1_TRANT</name>
<dbReference type="Pfam" id="PF06886">
    <property type="entry name" value="TPX2"/>
    <property type="match status" value="1"/>
</dbReference>
<dbReference type="GO" id="GO:0005874">
    <property type="term" value="C:microtubule"/>
    <property type="evidence" value="ECO:0007669"/>
    <property type="project" value="UniProtKB-KW"/>
</dbReference>
<protein>
    <recommendedName>
        <fullName evidence="7">TPX2 C-terminal domain-containing protein</fullName>
    </recommendedName>
</protein>
<evidence type="ECO:0000313" key="9">
    <source>
        <dbReference type="Proteomes" id="UP001346149"/>
    </source>
</evidence>
<feature type="compositionally biased region" description="Polar residues" evidence="6">
    <location>
        <begin position="269"/>
        <end position="284"/>
    </location>
</feature>
<dbReference type="InterPro" id="IPR027329">
    <property type="entry name" value="TPX2_C"/>
</dbReference>
<gene>
    <name evidence="8" type="ORF">SAY86_014216</name>
</gene>
<evidence type="ECO:0000256" key="3">
    <source>
        <dbReference type="ARBA" id="ARBA00022490"/>
    </source>
</evidence>
<comment type="caution">
    <text evidence="8">The sequence shown here is derived from an EMBL/GenBank/DDBJ whole genome shotgun (WGS) entry which is preliminary data.</text>
</comment>
<feature type="compositionally biased region" description="Polar residues" evidence="6">
    <location>
        <begin position="319"/>
        <end position="334"/>
    </location>
</feature>
<keyword evidence="5" id="KW-0206">Cytoskeleton</keyword>
<feature type="compositionally biased region" description="Polar residues" evidence="6">
    <location>
        <begin position="397"/>
        <end position="406"/>
    </location>
</feature>
<evidence type="ECO:0000256" key="2">
    <source>
        <dbReference type="ARBA" id="ARBA00005885"/>
    </source>
</evidence>
<proteinExistence type="inferred from homology"/>
<feature type="compositionally biased region" description="Basic and acidic residues" evidence="6">
    <location>
        <begin position="181"/>
        <end position="193"/>
    </location>
</feature>
<keyword evidence="4" id="KW-0493">Microtubule</keyword>